<keyword evidence="3" id="KW-1185">Reference proteome</keyword>
<protein>
    <submittedName>
        <fullName evidence="2">Very large tegument protein</fullName>
    </submittedName>
</protein>
<sequence length="300" mass="32330">MQTLVARSILAVAAIVPFALALSRQAPQTSAPTSEPFVLNGLQELNPSNLIKSPCNDGLTAQACFSVPVAVAGKDENGKPTTIVTNYTVGPNLVHDVKGQFAQNAYSVLRQLRSAFTSGLKSSDLETKMASEQAVAQINSAIPYHVQPGIKMVPHIEQKVAEIAQKQFQLSGRQIVITSGTRTASSQAEAMRDKLALGDNVVRLYKNKKAAASIVHAYKEAKHEGASDDQVAEHMAQVIQSQVDKGVYISSHLKSGAVDIRTKDLSDSEKHDLMLAVRQEPGVVKTLQESIPPHLHIELQ</sequence>
<evidence type="ECO:0000313" key="3">
    <source>
        <dbReference type="Proteomes" id="UP000027982"/>
    </source>
</evidence>
<organism evidence="2 3">
    <name type="scientific">Fimbriimonas ginsengisoli Gsoil 348</name>
    <dbReference type="NCBI Taxonomy" id="661478"/>
    <lineage>
        <taxon>Bacteria</taxon>
        <taxon>Bacillati</taxon>
        <taxon>Armatimonadota</taxon>
        <taxon>Fimbriimonadia</taxon>
        <taxon>Fimbriimonadales</taxon>
        <taxon>Fimbriimonadaceae</taxon>
        <taxon>Fimbriimonas</taxon>
    </lineage>
</organism>
<keyword evidence="1" id="KW-0732">Signal</keyword>
<feature type="chain" id="PRO_5001651776" evidence="1">
    <location>
        <begin position="22"/>
        <end position="300"/>
    </location>
</feature>
<dbReference type="EMBL" id="CP007139">
    <property type="protein sequence ID" value="AIE84146.1"/>
    <property type="molecule type" value="Genomic_DNA"/>
</dbReference>
<dbReference type="HOGENOM" id="CLU_926695_0_0_0"/>
<dbReference type="Proteomes" id="UP000027982">
    <property type="component" value="Chromosome"/>
</dbReference>
<gene>
    <name evidence="2" type="ORF">OP10G_0778</name>
</gene>
<dbReference type="STRING" id="661478.OP10G_0778"/>
<dbReference type="AlphaFoldDB" id="A0A068NKZ4"/>
<proteinExistence type="predicted"/>
<accession>A0A068NKZ4</accession>
<dbReference type="KEGG" id="fgi:OP10G_0778"/>
<feature type="signal peptide" evidence="1">
    <location>
        <begin position="1"/>
        <end position="21"/>
    </location>
</feature>
<evidence type="ECO:0000313" key="2">
    <source>
        <dbReference type="EMBL" id="AIE84146.1"/>
    </source>
</evidence>
<evidence type="ECO:0000256" key="1">
    <source>
        <dbReference type="SAM" id="SignalP"/>
    </source>
</evidence>
<name>A0A068NKZ4_FIMGI</name>
<reference evidence="2 3" key="1">
    <citation type="journal article" date="2014" name="PLoS ONE">
        <title>The first complete genome sequence of the class fimbriimonadia in the phylum armatimonadetes.</title>
        <authorList>
            <person name="Hu Z.Y."/>
            <person name="Wang Y.Z."/>
            <person name="Im W.T."/>
            <person name="Wang S.Y."/>
            <person name="Zhao G.P."/>
            <person name="Zheng H.J."/>
            <person name="Quan Z.X."/>
        </authorList>
    </citation>
    <scope>NUCLEOTIDE SEQUENCE [LARGE SCALE GENOMIC DNA]</scope>
    <source>
        <strain evidence="2">Gsoil 348</strain>
    </source>
</reference>